<dbReference type="AlphaFoldDB" id="A0AAX6DU77"/>
<reference evidence="2" key="1">
    <citation type="journal article" date="2023" name="GigaByte">
        <title>Genome assembly of the bearded iris, Iris pallida Lam.</title>
        <authorList>
            <person name="Bruccoleri R.E."/>
            <person name="Oakeley E.J."/>
            <person name="Faust A.M.E."/>
            <person name="Altorfer M."/>
            <person name="Dessus-Babus S."/>
            <person name="Burckhardt D."/>
            <person name="Oertli M."/>
            <person name="Naumann U."/>
            <person name="Petersen F."/>
            <person name="Wong J."/>
        </authorList>
    </citation>
    <scope>NUCLEOTIDE SEQUENCE</scope>
    <source>
        <strain evidence="2">GSM-AAB239-AS_SAM_17_03QT</strain>
    </source>
</reference>
<keyword evidence="1" id="KW-0812">Transmembrane</keyword>
<accession>A0AAX6DU77</accession>
<reference evidence="2" key="2">
    <citation type="submission" date="2023-04" db="EMBL/GenBank/DDBJ databases">
        <authorList>
            <person name="Bruccoleri R.E."/>
            <person name="Oakeley E.J."/>
            <person name="Faust A.-M."/>
            <person name="Dessus-Babus S."/>
            <person name="Altorfer M."/>
            <person name="Burckhardt D."/>
            <person name="Oertli M."/>
            <person name="Naumann U."/>
            <person name="Petersen F."/>
            <person name="Wong J."/>
        </authorList>
    </citation>
    <scope>NUCLEOTIDE SEQUENCE</scope>
    <source>
        <strain evidence="2">GSM-AAB239-AS_SAM_17_03QT</strain>
        <tissue evidence="2">Leaf</tissue>
    </source>
</reference>
<keyword evidence="1" id="KW-1133">Transmembrane helix</keyword>
<evidence type="ECO:0000313" key="2">
    <source>
        <dbReference type="EMBL" id="KAJ6795340.1"/>
    </source>
</evidence>
<organism evidence="2 3">
    <name type="scientific">Iris pallida</name>
    <name type="common">Sweet iris</name>
    <dbReference type="NCBI Taxonomy" id="29817"/>
    <lineage>
        <taxon>Eukaryota</taxon>
        <taxon>Viridiplantae</taxon>
        <taxon>Streptophyta</taxon>
        <taxon>Embryophyta</taxon>
        <taxon>Tracheophyta</taxon>
        <taxon>Spermatophyta</taxon>
        <taxon>Magnoliopsida</taxon>
        <taxon>Liliopsida</taxon>
        <taxon>Asparagales</taxon>
        <taxon>Iridaceae</taxon>
        <taxon>Iridoideae</taxon>
        <taxon>Irideae</taxon>
        <taxon>Iris</taxon>
    </lineage>
</organism>
<comment type="caution">
    <text evidence="2">The sequence shown here is derived from an EMBL/GenBank/DDBJ whole genome shotgun (WGS) entry which is preliminary data.</text>
</comment>
<protein>
    <submittedName>
        <fullName evidence="2">Spidroin-1-like</fullName>
    </submittedName>
</protein>
<proteinExistence type="predicted"/>
<sequence length="61" mass="7612">MDPAKCKRNRLRPDVEALAQLRIGPYLRLYIYPYFYYLILFIFYPYLKFRTNNSFVLFQFM</sequence>
<name>A0AAX6DU77_IRIPA</name>
<gene>
    <name evidence="2" type="ORF">M6B38_226370</name>
</gene>
<evidence type="ECO:0000313" key="3">
    <source>
        <dbReference type="Proteomes" id="UP001140949"/>
    </source>
</evidence>
<feature type="transmembrane region" description="Helical" evidence="1">
    <location>
        <begin position="29"/>
        <end position="47"/>
    </location>
</feature>
<keyword evidence="3" id="KW-1185">Reference proteome</keyword>
<keyword evidence="1" id="KW-0472">Membrane</keyword>
<evidence type="ECO:0000256" key="1">
    <source>
        <dbReference type="SAM" id="Phobius"/>
    </source>
</evidence>
<dbReference type="Proteomes" id="UP001140949">
    <property type="component" value="Unassembled WGS sequence"/>
</dbReference>
<dbReference type="EMBL" id="JANAVB010041820">
    <property type="protein sequence ID" value="KAJ6795340.1"/>
    <property type="molecule type" value="Genomic_DNA"/>
</dbReference>